<name>A0A812YY04_9DINO</name>
<evidence type="ECO:0000313" key="2">
    <source>
        <dbReference type="EMBL" id="CAE7802513.1"/>
    </source>
</evidence>
<protein>
    <submittedName>
        <fullName evidence="2">GIP protein</fullName>
    </submittedName>
</protein>
<proteinExistence type="predicted"/>
<dbReference type="AlphaFoldDB" id="A0A812YY04"/>
<feature type="region of interest" description="Disordered" evidence="1">
    <location>
        <begin position="381"/>
        <end position="402"/>
    </location>
</feature>
<dbReference type="EMBL" id="CAJNJA010044527">
    <property type="protein sequence ID" value="CAE7802513.1"/>
    <property type="molecule type" value="Genomic_DNA"/>
</dbReference>
<organism evidence="2 3">
    <name type="scientific">Symbiodinium necroappetens</name>
    <dbReference type="NCBI Taxonomy" id="1628268"/>
    <lineage>
        <taxon>Eukaryota</taxon>
        <taxon>Sar</taxon>
        <taxon>Alveolata</taxon>
        <taxon>Dinophyceae</taxon>
        <taxon>Suessiales</taxon>
        <taxon>Symbiodiniaceae</taxon>
        <taxon>Symbiodinium</taxon>
    </lineage>
</organism>
<gene>
    <name evidence="2" type="primary">GIP</name>
    <name evidence="2" type="ORF">SNEC2469_LOCUS23694</name>
</gene>
<accession>A0A812YY04</accession>
<reference evidence="2" key="1">
    <citation type="submission" date="2021-02" db="EMBL/GenBank/DDBJ databases">
        <authorList>
            <person name="Dougan E. K."/>
            <person name="Rhodes N."/>
            <person name="Thang M."/>
            <person name="Chan C."/>
        </authorList>
    </citation>
    <scope>NUCLEOTIDE SEQUENCE</scope>
</reference>
<sequence>LWPKGKSKGKAKGKDGSRSVNAYMASEYFVGGLELNKVNELHSVASSDPPSAQNGLLDCGATASAAPEAIVQSLISAVLSQDKNARIELDQSASFSLYTLPNPAEYYQANFDRSALVPILIGMDFLGSGGVGMLIDFSTGLAMLSKEVRPEIFQLSVNKKGHFTMDIVHYLTNGQRCDEGQAHVVVRELNHSSSFHYSQQMLELWTAWIDLNVSDQQYDARELELSRSRLLTLYNHSRNASSPATFCSSNVSFKHRTRYPHDFLYKFLSERWQPPRVKQATVAVSWPASTGTSTVQPVGRMDTLHGVRLSTPLHPEEGRSSKYHIGDERTDREGNDSAPTVDGRCAANGTNLQAHDGQDHGGGGVEPAEVVLNKAIVERKAKAATSGYPSPTTTTSNWEHMDPDTELIAAYESQFEQEQ</sequence>
<dbReference type="Proteomes" id="UP000601435">
    <property type="component" value="Unassembled WGS sequence"/>
</dbReference>
<feature type="region of interest" description="Disordered" evidence="1">
    <location>
        <begin position="310"/>
        <end position="365"/>
    </location>
</feature>
<evidence type="ECO:0000256" key="1">
    <source>
        <dbReference type="SAM" id="MobiDB-lite"/>
    </source>
</evidence>
<keyword evidence="3" id="KW-1185">Reference proteome</keyword>
<evidence type="ECO:0000313" key="3">
    <source>
        <dbReference type="Proteomes" id="UP000601435"/>
    </source>
</evidence>
<feature type="non-terminal residue" evidence="2">
    <location>
        <position position="419"/>
    </location>
</feature>
<comment type="caution">
    <text evidence="2">The sequence shown here is derived from an EMBL/GenBank/DDBJ whole genome shotgun (WGS) entry which is preliminary data.</text>
</comment>
<feature type="compositionally biased region" description="Basic and acidic residues" evidence="1">
    <location>
        <begin position="314"/>
        <end position="335"/>
    </location>
</feature>